<feature type="domain" description="Tyrosine-protein kinase G-rich" evidence="9">
    <location>
        <begin position="273"/>
        <end position="350"/>
    </location>
</feature>
<evidence type="ECO:0008006" key="12">
    <source>
        <dbReference type="Google" id="ProtNLM"/>
    </source>
</evidence>
<keyword evidence="11" id="KW-1185">Reference proteome</keyword>
<comment type="subcellular location">
    <subcellularLocation>
        <location evidence="1">Cell membrane</location>
        <topology evidence="1">Multi-pass membrane protein</topology>
    </subcellularLocation>
</comment>
<reference evidence="11" key="1">
    <citation type="journal article" date="2019" name="Int. J. Syst. Evol. Microbiol.">
        <title>The Global Catalogue of Microorganisms (GCM) 10K type strain sequencing project: providing services to taxonomists for standard genome sequencing and annotation.</title>
        <authorList>
            <consortium name="The Broad Institute Genomics Platform"/>
            <consortium name="The Broad Institute Genome Sequencing Center for Infectious Disease"/>
            <person name="Wu L."/>
            <person name="Ma J."/>
        </authorList>
    </citation>
    <scope>NUCLEOTIDE SEQUENCE [LARGE SCALE GENOMIC DNA]</scope>
    <source>
        <strain evidence="11">JCM 19134</strain>
    </source>
</reference>
<evidence type="ECO:0000259" key="9">
    <source>
        <dbReference type="Pfam" id="PF13807"/>
    </source>
</evidence>
<keyword evidence="3 7" id="KW-0812">Transmembrane</keyword>
<feature type="domain" description="Polysaccharide chain length determinant N-terminal" evidence="8">
    <location>
        <begin position="6"/>
        <end position="89"/>
    </location>
</feature>
<dbReference type="GO" id="GO:0004713">
    <property type="term" value="F:protein tyrosine kinase activity"/>
    <property type="evidence" value="ECO:0007669"/>
    <property type="project" value="TreeGrafter"/>
</dbReference>
<evidence type="ECO:0000256" key="6">
    <source>
        <dbReference type="SAM" id="Coils"/>
    </source>
</evidence>
<evidence type="ECO:0000313" key="11">
    <source>
        <dbReference type="Proteomes" id="UP001409585"/>
    </source>
</evidence>
<dbReference type="Pfam" id="PF13807">
    <property type="entry name" value="GNVR"/>
    <property type="match status" value="1"/>
</dbReference>
<evidence type="ECO:0000256" key="3">
    <source>
        <dbReference type="ARBA" id="ARBA00022692"/>
    </source>
</evidence>
<evidence type="ECO:0000259" key="8">
    <source>
        <dbReference type="Pfam" id="PF02706"/>
    </source>
</evidence>
<sequence length="376" mass="42398">MNFNILLVIFRARFGLIAFTLALCVVASLVMTILQPKTYEAETSLVLNVSGSTPFEQNSMSAQLTAGYIATQLDIISSQSVALKVVDNLQLENNEELKRALLQDHDGSMLVRDRLANKLSKSLGVEPSRDSRVVNIIFSFTDAEIAAMMANAFADAYIEKNLELNMEPAARSAVWFDDQIKVFRIRLEEAQKRLTDYQQEQGIVMIDERLDTETNRLNELSRSYVDAQADTYDVKSRQLGQNHPEYVRAIKRESSLKASLDDQKKRFLEIKQQRDGLDVLARELDTEQQAYESMLARYYETRLASQFNQTNISILNRATKPVSPSSPNLSVNLISAIMLGGILGAVLAFLVEIFDRRIRAEEDIDELFGAKLLAQV</sequence>
<name>A0AAV3U140_9ALTE</name>
<dbReference type="Proteomes" id="UP001409585">
    <property type="component" value="Unassembled WGS sequence"/>
</dbReference>
<dbReference type="InterPro" id="IPR050445">
    <property type="entry name" value="Bact_polysacc_biosynth/exp"/>
</dbReference>
<keyword evidence="5 7" id="KW-0472">Membrane</keyword>
<dbReference type="InterPro" id="IPR003856">
    <property type="entry name" value="LPS_length_determ_N"/>
</dbReference>
<feature type="coiled-coil region" evidence="6">
    <location>
        <begin position="180"/>
        <end position="230"/>
    </location>
</feature>
<dbReference type="AlphaFoldDB" id="A0AAV3U140"/>
<evidence type="ECO:0000256" key="4">
    <source>
        <dbReference type="ARBA" id="ARBA00022989"/>
    </source>
</evidence>
<evidence type="ECO:0000256" key="7">
    <source>
        <dbReference type="SAM" id="Phobius"/>
    </source>
</evidence>
<dbReference type="RefSeq" id="WP_345420332.1">
    <property type="nucleotide sequence ID" value="NZ_AP031496.1"/>
</dbReference>
<dbReference type="EMBL" id="BAABLX010000009">
    <property type="protein sequence ID" value="GAA4939935.1"/>
    <property type="molecule type" value="Genomic_DNA"/>
</dbReference>
<dbReference type="Pfam" id="PF02706">
    <property type="entry name" value="Wzz"/>
    <property type="match status" value="1"/>
</dbReference>
<keyword evidence="6" id="KW-0175">Coiled coil</keyword>
<evidence type="ECO:0000256" key="5">
    <source>
        <dbReference type="ARBA" id="ARBA00023136"/>
    </source>
</evidence>
<gene>
    <name evidence="10" type="ORF">GCM10025791_17830</name>
</gene>
<comment type="caution">
    <text evidence="10">The sequence shown here is derived from an EMBL/GenBank/DDBJ whole genome shotgun (WGS) entry which is preliminary data.</text>
</comment>
<evidence type="ECO:0000313" key="10">
    <source>
        <dbReference type="EMBL" id="GAA4939935.1"/>
    </source>
</evidence>
<feature type="transmembrane region" description="Helical" evidence="7">
    <location>
        <begin position="12"/>
        <end position="34"/>
    </location>
</feature>
<evidence type="ECO:0000256" key="2">
    <source>
        <dbReference type="ARBA" id="ARBA00022475"/>
    </source>
</evidence>
<dbReference type="InterPro" id="IPR032807">
    <property type="entry name" value="GNVR"/>
</dbReference>
<keyword evidence="2" id="KW-1003">Cell membrane</keyword>
<proteinExistence type="predicted"/>
<feature type="transmembrane region" description="Helical" evidence="7">
    <location>
        <begin position="329"/>
        <end position="351"/>
    </location>
</feature>
<dbReference type="PANTHER" id="PTHR32309:SF13">
    <property type="entry name" value="FERRIC ENTEROBACTIN TRANSPORT PROTEIN FEPE"/>
    <property type="match status" value="1"/>
</dbReference>
<evidence type="ECO:0000256" key="1">
    <source>
        <dbReference type="ARBA" id="ARBA00004651"/>
    </source>
</evidence>
<protein>
    <recommendedName>
        <fullName evidence="12">Chain length determinant protein EpsF</fullName>
    </recommendedName>
</protein>
<dbReference type="PANTHER" id="PTHR32309">
    <property type="entry name" value="TYROSINE-PROTEIN KINASE"/>
    <property type="match status" value="1"/>
</dbReference>
<keyword evidence="4 7" id="KW-1133">Transmembrane helix</keyword>
<accession>A0AAV3U140</accession>
<organism evidence="10 11">
    <name type="scientific">Halioxenophilus aromaticivorans</name>
    <dbReference type="NCBI Taxonomy" id="1306992"/>
    <lineage>
        <taxon>Bacteria</taxon>
        <taxon>Pseudomonadati</taxon>
        <taxon>Pseudomonadota</taxon>
        <taxon>Gammaproteobacteria</taxon>
        <taxon>Alteromonadales</taxon>
        <taxon>Alteromonadaceae</taxon>
        <taxon>Halioxenophilus</taxon>
    </lineage>
</organism>
<dbReference type="GO" id="GO:0005886">
    <property type="term" value="C:plasma membrane"/>
    <property type="evidence" value="ECO:0007669"/>
    <property type="project" value="UniProtKB-SubCell"/>
</dbReference>